<evidence type="ECO:0000256" key="7">
    <source>
        <dbReference type="ARBA" id="ARBA00022801"/>
    </source>
</evidence>
<feature type="domain" description="AIG1-type G" evidence="13">
    <location>
        <begin position="5"/>
        <end position="134"/>
    </location>
</feature>
<keyword evidence="9" id="KW-0653">Protein transport</keyword>
<dbReference type="PANTHER" id="PTHR10903">
    <property type="entry name" value="GTPASE, IMAP FAMILY MEMBER-RELATED"/>
    <property type="match status" value="1"/>
</dbReference>
<keyword evidence="3" id="KW-0813">Transport</keyword>
<evidence type="ECO:0000256" key="4">
    <source>
        <dbReference type="ARBA" id="ARBA00022692"/>
    </source>
</evidence>
<gene>
    <name evidence="14" type="ORF">L3556_11115</name>
</gene>
<evidence type="ECO:0000256" key="10">
    <source>
        <dbReference type="ARBA" id="ARBA00022989"/>
    </source>
</evidence>
<dbReference type="RefSeq" id="WP_277867340.1">
    <property type="nucleotide sequence ID" value="NZ_JAKKUT010000002.1"/>
</dbReference>
<keyword evidence="7" id="KW-0378">Hydrolase</keyword>
<dbReference type="InterPro" id="IPR006703">
    <property type="entry name" value="G_AIG1"/>
</dbReference>
<evidence type="ECO:0000313" key="15">
    <source>
        <dbReference type="Proteomes" id="UP001154265"/>
    </source>
</evidence>
<dbReference type="EMBL" id="JAKKUT010000002">
    <property type="protein sequence ID" value="MDG2991474.1"/>
    <property type="molecule type" value="Genomic_DNA"/>
</dbReference>
<evidence type="ECO:0000256" key="5">
    <source>
        <dbReference type="ARBA" id="ARBA00022723"/>
    </source>
</evidence>
<evidence type="ECO:0000256" key="6">
    <source>
        <dbReference type="ARBA" id="ARBA00022741"/>
    </source>
</evidence>
<dbReference type="PANTHER" id="PTHR10903:SF135">
    <property type="entry name" value="TRANSLOCASE OF CHLOROPLAST 120, CHLOROPLASTIC-RELATED"/>
    <property type="match status" value="1"/>
</dbReference>
<dbReference type="Proteomes" id="UP001154265">
    <property type="component" value="Unassembled WGS sequence"/>
</dbReference>
<keyword evidence="15" id="KW-1185">Reference proteome</keyword>
<keyword evidence="8" id="KW-0460">Magnesium</keyword>
<comment type="subcellular location">
    <subcellularLocation>
        <location evidence="2">Membrane</location>
        <topology evidence="2">Single-pass membrane protein</topology>
    </subcellularLocation>
</comment>
<dbReference type="InterPro" id="IPR045058">
    <property type="entry name" value="GIMA/IAN/Toc"/>
</dbReference>
<evidence type="ECO:0000256" key="3">
    <source>
        <dbReference type="ARBA" id="ARBA00022448"/>
    </source>
</evidence>
<reference evidence="14" key="1">
    <citation type="journal article" date="2022" name="Genome Biol. Evol.">
        <title>A New Gene Family Diagnostic for Intracellular Biomineralization of Amorphous Ca Carbonates by Cyanobacteria.</title>
        <authorList>
            <person name="Benzerara K."/>
            <person name="Duprat E."/>
            <person name="Bitard-Feildel T."/>
            <person name="Caumes G."/>
            <person name="Cassier-Chauvat C."/>
            <person name="Chauvat F."/>
            <person name="Dezi M."/>
            <person name="Diop S.I."/>
            <person name="Gaschignard G."/>
            <person name="Gorgen S."/>
            <person name="Gugger M."/>
            <person name="Lopez-Garcia P."/>
            <person name="Millet M."/>
            <person name="Skouri-Panet F."/>
            <person name="Moreira D."/>
            <person name="Callebaut I."/>
        </authorList>
    </citation>
    <scope>NUCLEOTIDE SEQUENCE</scope>
    <source>
        <strain evidence="14">G9</strain>
    </source>
</reference>
<evidence type="ECO:0000256" key="1">
    <source>
        <dbReference type="ARBA" id="ARBA00001946"/>
    </source>
</evidence>
<dbReference type="SUPFAM" id="SSF52540">
    <property type="entry name" value="P-loop containing nucleoside triphosphate hydrolases"/>
    <property type="match status" value="1"/>
</dbReference>
<keyword evidence="11" id="KW-0342">GTP-binding</keyword>
<proteinExistence type="predicted"/>
<keyword evidence="10" id="KW-1133">Transmembrane helix</keyword>
<keyword evidence="12" id="KW-0472">Membrane</keyword>
<evidence type="ECO:0000256" key="12">
    <source>
        <dbReference type="ARBA" id="ARBA00023136"/>
    </source>
</evidence>
<accession>A0ABT6F0T9</accession>
<comment type="cofactor">
    <cofactor evidence="1">
        <name>Mg(2+)</name>
        <dbReference type="ChEBI" id="CHEBI:18420"/>
    </cofactor>
</comment>
<keyword evidence="4" id="KW-0812">Transmembrane</keyword>
<evidence type="ECO:0000256" key="11">
    <source>
        <dbReference type="ARBA" id="ARBA00023134"/>
    </source>
</evidence>
<keyword evidence="5" id="KW-0479">Metal-binding</keyword>
<evidence type="ECO:0000256" key="2">
    <source>
        <dbReference type="ARBA" id="ARBA00004167"/>
    </source>
</evidence>
<evidence type="ECO:0000259" key="13">
    <source>
        <dbReference type="Pfam" id="PF04548"/>
    </source>
</evidence>
<keyword evidence="6" id="KW-0547">Nucleotide-binding</keyword>
<reference evidence="14" key="2">
    <citation type="submission" date="2022-01" db="EMBL/GenBank/DDBJ databases">
        <authorList>
            <person name="Zivanovic Y."/>
            <person name="Moreira D."/>
            <person name="Lopez-Garcia P."/>
        </authorList>
    </citation>
    <scope>NUCLEOTIDE SEQUENCE</scope>
    <source>
        <strain evidence="14">G9</strain>
    </source>
</reference>
<dbReference type="InterPro" id="IPR027417">
    <property type="entry name" value="P-loop_NTPase"/>
</dbReference>
<comment type="caution">
    <text evidence="14">The sequence shown here is derived from an EMBL/GenBank/DDBJ whole genome shotgun (WGS) entry which is preliminary data.</text>
</comment>
<evidence type="ECO:0000313" key="14">
    <source>
        <dbReference type="EMBL" id="MDG2991474.1"/>
    </source>
</evidence>
<sequence length="301" mass="34461">MKQYLVIGRTGAGKSSLINHVIGQKVTETSEYVACTRFVSHYILNTPEKNICLIDTPGLCDEIDESYDIAYLNQIISKVNLNHLYGTLYVTPLNDYFRSDDMRAFRLLDSELGSHIWANCKIVFTFSMSVPREEQINQADRRIKQIENYFSDEIKKSCFLGFSNYFLIDCVKEPSNNTLLTALLNDASDKIDDKYLAEIHGTASYFYKMSAKIKLYHSDHGATLVDASILESNYINTISSIKSVQSSSDLTNLIKQLEALKIKVSRFNHRKEKYRWSNSLENEVISKLKNIARSINEKTKI</sequence>
<name>A0ABT6F0T9_9SYNE</name>
<organism evidence="14 15">
    <name type="scientific">Candidatus Synechococcus calcipolaris G9</name>
    <dbReference type="NCBI Taxonomy" id="1497997"/>
    <lineage>
        <taxon>Bacteria</taxon>
        <taxon>Bacillati</taxon>
        <taxon>Cyanobacteriota</taxon>
        <taxon>Cyanophyceae</taxon>
        <taxon>Synechococcales</taxon>
        <taxon>Synechococcaceae</taxon>
        <taxon>Synechococcus</taxon>
    </lineage>
</organism>
<evidence type="ECO:0000256" key="9">
    <source>
        <dbReference type="ARBA" id="ARBA00022927"/>
    </source>
</evidence>
<dbReference type="Pfam" id="PF04548">
    <property type="entry name" value="AIG1"/>
    <property type="match status" value="1"/>
</dbReference>
<evidence type="ECO:0000256" key="8">
    <source>
        <dbReference type="ARBA" id="ARBA00022842"/>
    </source>
</evidence>
<dbReference type="Gene3D" id="3.40.50.300">
    <property type="entry name" value="P-loop containing nucleotide triphosphate hydrolases"/>
    <property type="match status" value="1"/>
</dbReference>
<protein>
    <submittedName>
        <fullName evidence="14">50S ribosome-binding GTPase</fullName>
    </submittedName>
</protein>